<evidence type="ECO:0000256" key="3">
    <source>
        <dbReference type="ARBA" id="ARBA00022448"/>
    </source>
</evidence>
<keyword evidence="3" id="KW-0813">Transport</keyword>
<comment type="similarity">
    <text evidence="2">Belongs to the GSP K family.</text>
</comment>
<name>A0ABV6ZX02_9PROT</name>
<dbReference type="PANTHER" id="PTHR38831">
    <property type="entry name" value="TYPE II SECRETION SYSTEM PROTEIN K"/>
    <property type="match status" value="1"/>
</dbReference>
<proteinExistence type="inferred from homology"/>
<feature type="domain" description="T2SS protein K first SAM-like" evidence="11">
    <location>
        <begin position="104"/>
        <end position="191"/>
    </location>
</feature>
<feature type="transmembrane region" description="Helical" evidence="10">
    <location>
        <begin position="12"/>
        <end position="32"/>
    </location>
</feature>
<comment type="caution">
    <text evidence="12">The sequence shown here is derived from an EMBL/GenBank/DDBJ whole genome shotgun (WGS) entry which is preliminary data.</text>
</comment>
<evidence type="ECO:0000256" key="2">
    <source>
        <dbReference type="ARBA" id="ARBA00007246"/>
    </source>
</evidence>
<dbReference type="Pfam" id="PF21687">
    <property type="entry name" value="T2SSK_1st"/>
    <property type="match status" value="1"/>
</dbReference>
<dbReference type="PANTHER" id="PTHR38831:SF2">
    <property type="entry name" value="TYPE II SECRETION SYSTEM PROTEIN K"/>
    <property type="match status" value="1"/>
</dbReference>
<keyword evidence="4" id="KW-1003">Cell membrane</keyword>
<dbReference type="InterPro" id="IPR038072">
    <property type="entry name" value="GspK_central_sf"/>
</dbReference>
<evidence type="ECO:0000259" key="11">
    <source>
        <dbReference type="Pfam" id="PF21687"/>
    </source>
</evidence>
<sequence>MNEHGQDPRRGAALVSALAITLTLATIGILILRETASARFDIARETERVLARDALETALSAYLLRVAEGGDPPVRLGEAVVIETMRGEVSVTAHSPAGKVDLNSASPALMEAVFRAGGLSPSDAAALSDAVADWRDGDDLVRLNGAEMRDYQAAGRSVPANAPFTSVDQFASVLGVDDRLYACLAPHLTVASSAAGVDLRRASPWLQAALGSAETGDALTVELVAGDALEIELVEQEGRRFRFRLFVILRPSGDPRDPLWFHAFELESARESGDTACPGVASGGVTR</sequence>
<evidence type="ECO:0000313" key="12">
    <source>
        <dbReference type="EMBL" id="MFC2925931.1"/>
    </source>
</evidence>
<dbReference type="SUPFAM" id="SSF158544">
    <property type="entry name" value="GspK insert domain-like"/>
    <property type="match status" value="1"/>
</dbReference>
<gene>
    <name evidence="12" type="ORF">ACFOOR_07420</name>
</gene>
<evidence type="ECO:0000256" key="10">
    <source>
        <dbReference type="SAM" id="Phobius"/>
    </source>
</evidence>
<keyword evidence="8 10" id="KW-1133">Transmembrane helix</keyword>
<dbReference type="EMBL" id="JBHRSV010000012">
    <property type="protein sequence ID" value="MFC2925931.1"/>
    <property type="molecule type" value="Genomic_DNA"/>
</dbReference>
<accession>A0ABV6ZX02</accession>
<evidence type="ECO:0000256" key="9">
    <source>
        <dbReference type="ARBA" id="ARBA00023136"/>
    </source>
</evidence>
<keyword evidence="7" id="KW-0653">Protein transport</keyword>
<evidence type="ECO:0000256" key="4">
    <source>
        <dbReference type="ARBA" id="ARBA00022475"/>
    </source>
</evidence>
<dbReference type="InterPro" id="IPR049031">
    <property type="entry name" value="T2SSK_SAM-like_1st"/>
</dbReference>
<dbReference type="RefSeq" id="WP_343164881.1">
    <property type="nucleotide sequence ID" value="NZ_JBHRSV010000012.1"/>
</dbReference>
<evidence type="ECO:0000256" key="1">
    <source>
        <dbReference type="ARBA" id="ARBA00004533"/>
    </source>
</evidence>
<dbReference type="Gene3D" id="1.10.40.60">
    <property type="entry name" value="EpsJ-like"/>
    <property type="match status" value="1"/>
</dbReference>
<evidence type="ECO:0000313" key="13">
    <source>
        <dbReference type="Proteomes" id="UP001595379"/>
    </source>
</evidence>
<dbReference type="InterPro" id="IPR005628">
    <property type="entry name" value="GspK"/>
</dbReference>
<keyword evidence="13" id="KW-1185">Reference proteome</keyword>
<evidence type="ECO:0000256" key="6">
    <source>
        <dbReference type="ARBA" id="ARBA00022692"/>
    </source>
</evidence>
<keyword evidence="9 10" id="KW-0472">Membrane</keyword>
<dbReference type="Proteomes" id="UP001595379">
    <property type="component" value="Unassembled WGS sequence"/>
</dbReference>
<protein>
    <submittedName>
        <fullName evidence="12">General secretion pathway protein GspK</fullName>
    </submittedName>
</protein>
<comment type="subcellular location">
    <subcellularLocation>
        <location evidence="1">Cell inner membrane</location>
    </subcellularLocation>
</comment>
<keyword evidence="5" id="KW-0997">Cell inner membrane</keyword>
<evidence type="ECO:0000256" key="7">
    <source>
        <dbReference type="ARBA" id="ARBA00022927"/>
    </source>
</evidence>
<keyword evidence="6 10" id="KW-0812">Transmembrane</keyword>
<organism evidence="12 13">
    <name type="scientific">Hyphobacterium vulgare</name>
    <dbReference type="NCBI Taxonomy" id="1736751"/>
    <lineage>
        <taxon>Bacteria</taxon>
        <taxon>Pseudomonadati</taxon>
        <taxon>Pseudomonadota</taxon>
        <taxon>Alphaproteobacteria</taxon>
        <taxon>Maricaulales</taxon>
        <taxon>Maricaulaceae</taxon>
        <taxon>Hyphobacterium</taxon>
    </lineage>
</organism>
<evidence type="ECO:0000256" key="8">
    <source>
        <dbReference type="ARBA" id="ARBA00022989"/>
    </source>
</evidence>
<evidence type="ECO:0000256" key="5">
    <source>
        <dbReference type="ARBA" id="ARBA00022519"/>
    </source>
</evidence>
<reference evidence="13" key="1">
    <citation type="journal article" date="2019" name="Int. J. Syst. Evol. Microbiol.">
        <title>The Global Catalogue of Microorganisms (GCM) 10K type strain sequencing project: providing services to taxonomists for standard genome sequencing and annotation.</title>
        <authorList>
            <consortium name="The Broad Institute Genomics Platform"/>
            <consortium name="The Broad Institute Genome Sequencing Center for Infectious Disease"/>
            <person name="Wu L."/>
            <person name="Ma J."/>
        </authorList>
    </citation>
    <scope>NUCLEOTIDE SEQUENCE [LARGE SCALE GENOMIC DNA]</scope>
    <source>
        <strain evidence="13">KCTC 52487</strain>
    </source>
</reference>